<evidence type="ECO:0000313" key="2">
    <source>
        <dbReference type="EMBL" id="KAK1132241.1"/>
    </source>
</evidence>
<evidence type="ECO:0000313" key="3">
    <source>
        <dbReference type="Proteomes" id="UP001177670"/>
    </source>
</evidence>
<name>A0AA40G706_9HYME</name>
<comment type="caution">
    <text evidence="2">The sequence shown here is derived from an EMBL/GenBank/DDBJ whole genome shotgun (WGS) entry which is preliminary data.</text>
</comment>
<dbReference type="Proteomes" id="UP001177670">
    <property type="component" value="Unassembled WGS sequence"/>
</dbReference>
<protein>
    <submittedName>
        <fullName evidence="2">Uncharacterized protein</fullName>
    </submittedName>
</protein>
<dbReference type="AlphaFoldDB" id="A0AA40G706"/>
<feature type="region of interest" description="Disordered" evidence="1">
    <location>
        <begin position="16"/>
        <end position="35"/>
    </location>
</feature>
<sequence>MSRNFQLKRFRTWRGTGDEQQVRSSIDFPRPDEQTTPFHSRAFEFSSGYSPIALFLHQVDLIRIKACRAPGHAEQTGPGAKEQARFPYFPEYNHANANPGNLDGGEIARVKCQLAREREE</sequence>
<accession>A0AA40G706</accession>
<evidence type="ECO:0000256" key="1">
    <source>
        <dbReference type="SAM" id="MobiDB-lite"/>
    </source>
</evidence>
<proteinExistence type="predicted"/>
<gene>
    <name evidence="2" type="ORF">K0M31_016363</name>
</gene>
<organism evidence="2 3">
    <name type="scientific">Melipona bicolor</name>
    <dbReference type="NCBI Taxonomy" id="60889"/>
    <lineage>
        <taxon>Eukaryota</taxon>
        <taxon>Metazoa</taxon>
        <taxon>Ecdysozoa</taxon>
        <taxon>Arthropoda</taxon>
        <taxon>Hexapoda</taxon>
        <taxon>Insecta</taxon>
        <taxon>Pterygota</taxon>
        <taxon>Neoptera</taxon>
        <taxon>Endopterygota</taxon>
        <taxon>Hymenoptera</taxon>
        <taxon>Apocrita</taxon>
        <taxon>Aculeata</taxon>
        <taxon>Apoidea</taxon>
        <taxon>Anthophila</taxon>
        <taxon>Apidae</taxon>
        <taxon>Melipona</taxon>
    </lineage>
</organism>
<keyword evidence="3" id="KW-1185">Reference proteome</keyword>
<reference evidence="2" key="1">
    <citation type="submission" date="2021-10" db="EMBL/GenBank/DDBJ databases">
        <title>Melipona bicolor Genome sequencing and assembly.</title>
        <authorList>
            <person name="Araujo N.S."/>
            <person name="Arias M.C."/>
        </authorList>
    </citation>
    <scope>NUCLEOTIDE SEQUENCE</scope>
    <source>
        <strain evidence="2">USP_2M_L1-L4_2017</strain>
        <tissue evidence="2">Whole body</tissue>
    </source>
</reference>
<dbReference type="EMBL" id="JAHYIQ010000005">
    <property type="protein sequence ID" value="KAK1132241.1"/>
    <property type="molecule type" value="Genomic_DNA"/>
</dbReference>